<dbReference type="InParanoid" id="A0A1Y2DAY4"/>
<dbReference type="GeneID" id="63777656"/>
<keyword evidence="3" id="KW-1185">Reference proteome</keyword>
<dbReference type="RefSeq" id="XP_040710074.1">
    <property type="nucleotide sequence ID" value="XM_040861444.1"/>
</dbReference>
<keyword evidence="1" id="KW-0732">Signal</keyword>
<accession>A0A1Y2DAY4</accession>
<evidence type="ECO:0000313" key="2">
    <source>
        <dbReference type="EMBL" id="ORY56357.1"/>
    </source>
</evidence>
<evidence type="ECO:0000313" key="3">
    <source>
        <dbReference type="Proteomes" id="UP000193689"/>
    </source>
</evidence>
<name>A0A1Y2DAY4_9PEZI</name>
<evidence type="ECO:0000256" key="1">
    <source>
        <dbReference type="SAM" id="SignalP"/>
    </source>
</evidence>
<dbReference type="SUPFAM" id="SSF51445">
    <property type="entry name" value="(Trans)glycosidases"/>
    <property type="match status" value="1"/>
</dbReference>
<feature type="signal peptide" evidence="1">
    <location>
        <begin position="1"/>
        <end position="21"/>
    </location>
</feature>
<reference evidence="2 3" key="1">
    <citation type="submission" date="2016-07" db="EMBL/GenBank/DDBJ databases">
        <title>Pervasive Adenine N6-methylation of Active Genes in Fungi.</title>
        <authorList>
            <consortium name="DOE Joint Genome Institute"/>
            <person name="Mondo S.J."/>
            <person name="Dannebaum R.O."/>
            <person name="Kuo R.C."/>
            <person name="Labutti K."/>
            <person name="Haridas S."/>
            <person name="Kuo A."/>
            <person name="Salamov A."/>
            <person name="Ahrendt S.R."/>
            <person name="Lipzen A."/>
            <person name="Sullivan W."/>
            <person name="Andreopoulos W.B."/>
            <person name="Clum A."/>
            <person name="Lindquist E."/>
            <person name="Daum C."/>
            <person name="Ramamoorthy G.K."/>
            <person name="Gryganskyi A."/>
            <person name="Culley D."/>
            <person name="Magnuson J.K."/>
            <person name="James T.Y."/>
            <person name="O'Malley M.A."/>
            <person name="Stajich J.E."/>
            <person name="Spatafora J.W."/>
            <person name="Visel A."/>
            <person name="Grigoriev I.V."/>
        </authorList>
    </citation>
    <scope>NUCLEOTIDE SEQUENCE [LARGE SCALE GENOMIC DNA]</scope>
    <source>
        <strain evidence="2 3">CBS 129021</strain>
    </source>
</reference>
<protein>
    <recommendedName>
        <fullName evidence="4">Glycoside hydrolase superfamily</fullName>
    </recommendedName>
</protein>
<dbReference type="Gene3D" id="3.20.20.80">
    <property type="entry name" value="Glycosidases"/>
    <property type="match status" value="1"/>
</dbReference>
<feature type="chain" id="PRO_5012327511" description="Glycoside hydrolase superfamily" evidence="1">
    <location>
        <begin position="22"/>
        <end position="592"/>
    </location>
</feature>
<dbReference type="OrthoDB" id="2338662at2759"/>
<dbReference type="EMBL" id="MCFJ01000023">
    <property type="protein sequence ID" value="ORY56357.1"/>
    <property type="molecule type" value="Genomic_DNA"/>
</dbReference>
<dbReference type="STRING" id="1141098.A0A1Y2DAY4"/>
<organism evidence="2 3">
    <name type="scientific">Pseudomassariella vexata</name>
    <dbReference type="NCBI Taxonomy" id="1141098"/>
    <lineage>
        <taxon>Eukaryota</taxon>
        <taxon>Fungi</taxon>
        <taxon>Dikarya</taxon>
        <taxon>Ascomycota</taxon>
        <taxon>Pezizomycotina</taxon>
        <taxon>Sordariomycetes</taxon>
        <taxon>Xylariomycetidae</taxon>
        <taxon>Amphisphaeriales</taxon>
        <taxon>Pseudomassariaceae</taxon>
        <taxon>Pseudomassariella</taxon>
    </lineage>
</organism>
<proteinExistence type="predicted"/>
<dbReference type="Proteomes" id="UP000193689">
    <property type="component" value="Unassembled WGS sequence"/>
</dbReference>
<sequence>MRSGQYRVPIALAPLFLPAIAQEFSQWCGKYYQVGSPQDQSRPAGSLFPDPEISQQPLLDFQCVTASSLYIENDVGDPPKILVDTNITHDIGRPYYGNGSGTLEVEVYVDGESFLTGGVVEVNTMGTLLPFSTANLTASNIPYNLSCKASLSGQVFWTNGSKLAYLPPNPYDGNTVKVDRTSGALLVQNETGNGQWEKIIPFGWYDSYNSSSTTAYGSQSSNDRRNDTLTRLHMAKDRGFNFVHIVPPGGFDPYTFSDEATVQFEEYLATAESLGLYIMYDMRNSFLNLSSVEYQINYLKSHPNILLWYTADEPDGQQNPLNATQQAYTLINTLDGYHPVSLVLNCENYYYAEYGLDGADIILVDPYPIALNGGWSKRYNTHVDEDYGCSGCDNCRGTFYDQIERMDSSRNRARLAGHYRTKPTWIVPQAFDDGQQEFWYRVPTGDEEAVQTVLAWNHGAAGHCAWNSQYATLDLLNNASFIANHLYAQSRFLIDAADSRQQIFSNLSYGLINGYDLASWTIPDSDGGVSTETLIFAVNFNYQATGVYGTFILPNVTGTVSEVLFGNVTVLDDGTPLFSMPRTSVAGVILKS</sequence>
<dbReference type="AlphaFoldDB" id="A0A1Y2DAY4"/>
<dbReference type="InterPro" id="IPR017853">
    <property type="entry name" value="GH"/>
</dbReference>
<comment type="caution">
    <text evidence="2">The sequence shown here is derived from an EMBL/GenBank/DDBJ whole genome shotgun (WGS) entry which is preliminary data.</text>
</comment>
<evidence type="ECO:0008006" key="4">
    <source>
        <dbReference type="Google" id="ProtNLM"/>
    </source>
</evidence>
<gene>
    <name evidence="2" type="ORF">BCR38DRAFT_451156</name>
</gene>